<accession>A0ABU3Y3L4</accession>
<dbReference type="EC" id="2.8.3.-" evidence="2"/>
<dbReference type="RefSeq" id="WP_317225178.1">
    <property type="nucleotide sequence ID" value="NZ_JAWJEJ010000001.1"/>
</dbReference>
<evidence type="ECO:0000313" key="3">
    <source>
        <dbReference type="Proteomes" id="UP001273531"/>
    </source>
</evidence>
<dbReference type="PANTHER" id="PTHR48207">
    <property type="entry name" value="SUCCINATE--HYDROXYMETHYLGLUTARATE COA-TRANSFERASE"/>
    <property type="match status" value="1"/>
</dbReference>
<evidence type="ECO:0000313" key="2">
    <source>
        <dbReference type="EMBL" id="MDV3455974.1"/>
    </source>
</evidence>
<dbReference type="InterPro" id="IPR044855">
    <property type="entry name" value="CoA-Trfase_III_dom3_sf"/>
</dbReference>
<dbReference type="InterPro" id="IPR023606">
    <property type="entry name" value="CoA-Trfase_III_dom_1_sf"/>
</dbReference>
<reference evidence="2 3" key="1">
    <citation type="submission" date="2023-10" db="EMBL/GenBank/DDBJ databases">
        <title>Sphingomonas sp. HF-S4 16S ribosomal RNA gene Genome sequencing and assembly.</title>
        <authorList>
            <person name="Lee H."/>
        </authorList>
    </citation>
    <scope>NUCLEOTIDE SEQUENCE [LARGE SCALE GENOMIC DNA]</scope>
    <source>
        <strain evidence="2 3">HF-S4</strain>
    </source>
</reference>
<protein>
    <submittedName>
        <fullName evidence="2">CoA transferase</fullName>
        <ecNumber evidence="2">2.8.3.-</ecNumber>
    </submittedName>
</protein>
<sequence length="395" mass="41897">MLPLLKGIRVVEVGAVVLGPYAGQILADLGAEVIKVEPLEGDIARHAHPQGAGGGALFVNNNRNKRMLAIDLKRPEGQAALAKLLGTADVLFHNMRLDAAERLGLGPDAVAAINPRIIHCSATGFGRGGRYRDRPAFDDIIQAASGLAGLGALQAGTPQFVPTIVADKVAALHAVYGILAALVSRERGGEGPFRVEVPMFEAMVAFLMNEHLSAATFAEEGAPGYPRLLSPDRRPFRTADGWIAVLPYTEAQWRRFVEEIGRSDVVMQPWFAAPQTRQAHVGELYAILAQSLTARTTDAWIAALEAIDVPCSRIAMPADLLTDPHLAEIGFFDVPDGFPEGVRRALPQPVQFPGIATTGDLPPHALGADNRAVLADCGYDNAAIDALIAAGVIAS</sequence>
<comment type="caution">
    <text evidence="2">The sequence shown here is derived from an EMBL/GenBank/DDBJ whole genome shotgun (WGS) entry which is preliminary data.</text>
</comment>
<evidence type="ECO:0000256" key="1">
    <source>
        <dbReference type="ARBA" id="ARBA00022679"/>
    </source>
</evidence>
<name>A0ABU3Y3L4_9SPHN</name>
<keyword evidence="1 2" id="KW-0808">Transferase</keyword>
<dbReference type="Gene3D" id="3.40.50.10540">
    <property type="entry name" value="Crotonobetainyl-coa:carnitine coa-transferase, domain 1"/>
    <property type="match status" value="1"/>
</dbReference>
<dbReference type="PANTHER" id="PTHR48207:SF4">
    <property type="entry name" value="BLL6097 PROTEIN"/>
    <property type="match status" value="1"/>
</dbReference>
<proteinExistence type="predicted"/>
<gene>
    <name evidence="2" type="ORF">RZN05_03200</name>
</gene>
<organism evidence="2 3">
    <name type="scientific">Sphingomonas agrestis</name>
    <dbReference type="NCBI Taxonomy" id="3080540"/>
    <lineage>
        <taxon>Bacteria</taxon>
        <taxon>Pseudomonadati</taxon>
        <taxon>Pseudomonadota</taxon>
        <taxon>Alphaproteobacteria</taxon>
        <taxon>Sphingomonadales</taxon>
        <taxon>Sphingomonadaceae</taxon>
        <taxon>Sphingomonas</taxon>
    </lineage>
</organism>
<dbReference type="InterPro" id="IPR003673">
    <property type="entry name" value="CoA-Trfase_fam_III"/>
</dbReference>
<keyword evidence="3" id="KW-1185">Reference proteome</keyword>
<dbReference type="EMBL" id="JAWJEJ010000001">
    <property type="protein sequence ID" value="MDV3455974.1"/>
    <property type="molecule type" value="Genomic_DNA"/>
</dbReference>
<dbReference type="Gene3D" id="3.30.1540.10">
    <property type="entry name" value="formyl-coa transferase, domain 3"/>
    <property type="match status" value="1"/>
</dbReference>
<dbReference type="SUPFAM" id="SSF89796">
    <property type="entry name" value="CoA-transferase family III (CaiB/BaiF)"/>
    <property type="match status" value="1"/>
</dbReference>
<dbReference type="Pfam" id="PF02515">
    <property type="entry name" value="CoA_transf_3"/>
    <property type="match status" value="1"/>
</dbReference>
<dbReference type="InterPro" id="IPR050483">
    <property type="entry name" value="CoA-transferase_III_domain"/>
</dbReference>
<dbReference type="Proteomes" id="UP001273531">
    <property type="component" value="Unassembled WGS sequence"/>
</dbReference>
<dbReference type="GO" id="GO:0016740">
    <property type="term" value="F:transferase activity"/>
    <property type="evidence" value="ECO:0007669"/>
    <property type="project" value="UniProtKB-KW"/>
</dbReference>